<dbReference type="OrthoDB" id="4760328at2"/>
<dbReference type="STRING" id="1077974.GOEFS_039_00070"/>
<reference evidence="3 4" key="1">
    <citation type="submission" date="2011-12" db="EMBL/GenBank/DDBJ databases">
        <title>Whole genome shotgun sequence of Gordonia effusa NBRC 100432.</title>
        <authorList>
            <person name="Yoshida I."/>
            <person name="Takarada H."/>
            <person name="Hosoyama A."/>
            <person name="Tsuchikane K."/>
            <person name="Katsumata H."/>
            <person name="Yamazaki S."/>
            <person name="Fujita N."/>
        </authorList>
    </citation>
    <scope>NUCLEOTIDE SEQUENCE [LARGE SCALE GENOMIC DNA]</scope>
    <source>
        <strain evidence="3 4">NBRC 100432</strain>
    </source>
</reference>
<feature type="region of interest" description="Disordered" evidence="1">
    <location>
        <begin position="1"/>
        <end position="69"/>
    </location>
</feature>
<feature type="region of interest" description="Disordered" evidence="1">
    <location>
        <begin position="89"/>
        <end position="145"/>
    </location>
</feature>
<sequence length="751" mass="80600">MGSISDKPLPVPKAPTVPNRATYTGNITPRKSPIPDDDGAIPGNTTKGGSGTAAPSSGNTTTLPGKSTSDFETMANYNLVAMLVELKRQKDQPSGDASAGNKNSPEAIRKAQEEAEHDAHVIQNGRIAGRTEFPTSQQKAAAKDRFKENASLVKEIDGKPDDSLLRALENGENVKLDAATIAYLKRFNESLPSTVSGLEKFLKESPDIAGSVSDSHFLLSSNQVKYLDALGSEQSGSINNLPNNIATALTEPDIKSESHFSIFGRSRWSFDGKNNGPGTQRDFTMKNGETLRKLTQIYQNSTDSTNGYRYRNGSDISRSMIARSGEIAWAERQRELDANVRLYSAPTTGPERYQGYKEVNEDYYLDTAADMLKIVGDDHNASVDALAGDNMLEGYDGGTIDNLLNASWNGRDVNGEISGEKKMNPEFGLNKVFAQINSFPERDNTQKAANSFGKLLSSGKYAKLGETNPGVTQALAQGFRAYHANFAGYIALAGIQPMQKSAYVNLLKAMYSDPIAGVETTDAIMTQEALLAQNYGAGRTNASTADIAGQMHVAMVYAVSNVAADATARDRYNKILELAKNGALWDTTVAALSSATGIAGKVPGPIGTVGKVGDIGLKIANPLVKIATLGALNPADVETPAALRNTLNYVATIDNSHTLDAAIVQGLAEKHPEILSDPELIKYGWVKDGVIQVDTTNVGFRHKMLEIMGKYGKALVQKDGEAIAAYEQSYDVGKDRSTFGIVPKEYAENVN</sequence>
<protein>
    <recommendedName>
        <fullName evidence="2">TPR repeat domain-containing protein</fullName>
    </recommendedName>
</protein>
<dbReference type="EMBL" id="BAEH01000039">
    <property type="protein sequence ID" value="GAB17773.1"/>
    <property type="molecule type" value="Genomic_DNA"/>
</dbReference>
<evidence type="ECO:0000313" key="3">
    <source>
        <dbReference type="EMBL" id="GAB17773.1"/>
    </source>
</evidence>
<evidence type="ECO:0000313" key="4">
    <source>
        <dbReference type="Proteomes" id="UP000035034"/>
    </source>
</evidence>
<dbReference type="InterPro" id="IPR057037">
    <property type="entry name" value="TPR_rep_actino"/>
</dbReference>
<dbReference type="AlphaFoldDB" id="H0QY72"/>
<accession>H0QY72</accession>
<name>H0QY72_9ACTN</name>
<proteinExistence type="predicted"/>
<comment type="caution">
    <text evidence="3">The sequence shown here is derived from an EMBL/GenBank/DDBJ whole genome shotgun (WGS) entry which is preliminary data.</text>
</comment>
<dbReference type="Pfam" id="PF23275">
    <property type="entry name" value="TPR_23"/>
    <property type="match status" value="1"/>
</dbReference>
<evidence type="ECO:0000259" key="2">
    <source>
        <dbReference type="Pfam" id="PF23275"/>
    </source>
</evidence>
<organism evidence="3 4">
    <name type="scientific">Gordonia effusa NBRC 100432</name>
    <dbReference type="NCBI Taxonomy" id="1077974"/>
    <lineage>
        <taxon>Bacteria</taxon>
        <taxon>Bacillati</taxon>
        <taxon>Actinomycetota</taxon>
        <taxon>Actinomycetes</taxon>
        <taxon>Mycobacteriales</taxon>
        <taxon>Gordoniaceae</taxon>
        <taxon>Gordonia</taxon>
    </lineage>
</organism>
<dbReference type="RefSeq" id="WP_007317110.1">
    <property type="nucleotide sequence ID" value="NZ_BAEH01000039.1"/>
</dbReference>
<feature type="compositionally biased region" description="Polar residues" evidence="1">
    <location>
        <begin position="19"/>
        <end position="29"/>
    </location>
</feature>
<feature type="domain" description="TPR repeat" evidence="2">
    <location>
        <begin position="165"/>
        <end position="410"/>
    </location>
</feature>
<feature type="compositionally biased region" description="Basic and acidic residues" evidence="1">
    <location>
        <begin position="107"/>
        <end position="120"/>
    </location>
</feature>
<gene>
    <name evidence="3" type="ORF">GOEFS_039_00070</name>
</gene>
<keyword evidence="4" id="KW-1185">Reference proteome</keyword>
<dbReference type="Proteomes" id="UP000035034">
    <property type="component" value="Unassembled WGS sequence"/>
</dbReference>
<evidence type="ECO:0000256" key="1">
    <source>
        <dbReference type="SAM" id="MobiDB-lite"/>
    </source>
</evidence>
<feature type="compositionally biased region" description="Polar residues" evidence="1">
    <location>
        <begin position="52"/>
        <end position="69"/>
    </location>
</feature>